<dbReference type="EMBL" id="JACVVK020000404">
    <property type="protein sequence ID" value="KAK7475502.1"/>
    <property type="molecule type" value="Genomic_DNA"/>
</dbReference>
<name>A0ABD0JM14_9CAEN</name>
<evidence type="ECO:0000313" key="3">
    <source>
        <dbReference type="Proteomes" id="UP001519460"/>
    </source>
</evidence>
<proteinExistence type="predicted"/>
<comment type="caution">
    <text evidence="2">The sequence shown here is derived from an EMBL/GenBank/DDBJ whole genome shotgun (WGS) entry which is preliminary data.</text>
</comment>
<organism evidence="2 3">
    <name type="scientific">Batillaria attramentaria</name>
    <dbReference type="NCBI Taxonomy" id="370345"/>
    <lineage>
        <taxon>Eukaryota</taxon>
        <taxon>Metazoa</taxon>
        <taxon>Spiralia</taxon>
        <taxon>Lophotrochozoa</taxon>
        <taxon>Mollusca</taxon>
        <taxon>Gastropoda</taxon>
        <taxon>Caenogastropoda</taxon>
        <taxon>Sorbeoconcha</taxon>
        <taxon>Cerithioidea</taxon>
        <taxon>Batillariidae</taxon>
        <taxon>Batillaria</taxon>
    </lineage>
</organism>
<feature type="non-terminal residue" evidence="2">
    <location>
        <position position="74"/>
    </location>
</feature>
<evidence type="ECO:0000313" key="2">
    <source>
        <dbReference type="EMBL" id="KAK7475502.1"/>
    </source>
</evidence>
<gene>
    <name evidence="2" type="ORF">BaRGS_00033258</name>
</gene>
<sequence length="74" mass="8242">NGNLASREHWICGQMKGLGRLDSQLTADWLTSSVQVRAENQVQCRPTCKPAESRGAGHQFQPDGPVTDRLPHFR</sequence>
<dbReference type="Proteomes" id="UP001519460">
    <property type="component" value="Unassembled WGS sequence"/>
</dbReference>
<protein>
    <submittedName>
        <fullName evidence="2">Uncharacterized protein</fullName>
    </submittedName>
</protein>
<feature type="non-terminal residue" evidence="2">
    <location>
        <position position="1"/>
    </location>
</feature>
<evidence type="ECO:0000256" key="1">
    <source>
        <dbReference type="SAM" id="MobiDB-lite"/>
    </source>
</evidence>
<reference evidence="2 3" key="1">
    <citation type="journal article" date="2023" name="Sci. Data">
        <title>Genome assembly of the Korean intertidal mud-creeper Batillaria attramentaria.</title>
        <authorList>
            <person name="Patra A.K."/>
            <person name="Ho P.T."/>
            <person name="Jun S."/>
            <person name="Lee S.J."/>
            <person name="Kim Y."/>
            <person name="Won Y.J."/>
        </authorList>
    </citation>
    <scope>NUCLEOTIDE SEQUENCE [LARGE SCALE GENOMIC DNA]</scope>
    <source>
        <strain evidence="2">Wonlab-2016</strain>
    </source>
</reference>
<accession>A0ABD0JM14</accession>
<feature type="region of interest" description="Disordered" evidence="1">
    <location>
        <begin position="47"/>
        <end position="74"/>
    </location>
</feature>
<keyword evidence="3" id="KW-1185">Reference proteome</keyword>
<dbReference type="AlphaFoldDB" id="A0ABD0JM14"/>